<dbReference type="SUPFAM" id="SSF53067">
    <property type="entry name" value="Actin-like ATPase domain"/>
    <property type="match status" value="2"/>
</dbReference>
<sequence>MRLGVLDVGSNTVHFLVVDAHRGGHPTPMNDSKTRLRLIEYLDEDDNISKTGVARLVDAVSEAADLAKATKCREVMALATSAVRDAANSDAVLEKVEKETGIALRVLSGEDEARMTFLAARRWFGWSAGRIVNLDIGGGSLELTNGEDELPEYAFSLPLGAGRLTHDWFKTDPPERKRINQLRDFIDAELEGPARELRAAGVPDLACATSKTFRTLARLTGAAPSSEGPRVERILTASGLRQVIAFISRMTAADRAELEGISSDRSHQVVAGALVAEASMRALGLESVKICPWALREGLILQRLDRDAGGDGKGS</sequence>
<dbReference type="PANTHER" id="PTHR30005:SF0">
    <property type="entry name" value="RETROGRADE REGULATION PROTEIN 2"/>
    <property type="match status" value="1"/>
</dbReference>
<comment type="caution">
    <text evidence="4">The sequence shown here is derived from an EMBL/GenBank/DDBJ whole genome shotgun (WGS) entry which is preliminary data.</text>
</comment>
<protein>
    <recommendedName>
        <fullName evidence="3">Ppx/GppA phosphatase N-terminal domain-containing protein</fullName>
    </recommendedName>
</protein>
<dbReference type="CDD" id="cd24056">
    <property type="entry name" value="ASKHA_NBD_MtPPX1-like"/>
    <property type="match status" value="1"/>
</dbReference>
<evidence type="ECO:0000313" key="4">
    <source>
        <dbReference type="EMBL" id="PAY24241.1"/>
    </source>
</evidence>
<evidence type="ECO:0000256" key="1">
    <source>
        <dbReference type="ARBA" id="ARBA00007125"/>
    </source>
</evidence>
<dbReference type="AlphaFoldDB" id="A0A2A2WSW1"/>
<dbReference type="Gene3D" id="3.30.420.40">
    <property type="match status" value="1"/>
</dbReference>
<proteinExistence type="inferred from homology"/>
<dbReference type="PANTHER" id="PTHR30005">
    <property type="entry name" value="EXOPOLYPHOSPHATASE"/>
    <property type="match status" value="1"/>
</dbReference>
<evidence type="ECO:0000313" key="5">
    <source>
        <dbReference type="Proteomes" id="UP000218810"/>
    </source>
</evidence>
<reference evidence="5" key="1">
    <citation type="submission" date="2017-09" db="EMBL/GenBank/DDBJ databases">
        <authorList>
            <person name="Zhang Y."/>
            <person name="Huang X."/>
            <person name="Liu J."/>
            <person name="Lu L."/>
            <person name="Peng K."/>
        </authorList>
    </citation>
    <scope>NUCLEOTIDE SEQUENCE [LARGE SCALE GENOMIC DNA]</scope>
    <source>
        <strain evidence="5">S-XJ-1</strain>
    </source>
</reference>
<dbReference type="FunFam" id="3.30.420.150:FF:000006">
    <property type="entry name" value="Ppx/GppA family phosphatase"/>
    <property type="match status" value="1"/>
</dbReference>
<evidence type="ECO:0000256" key="2">
    <source>
        <dbReference type="ARBA" id="ARBA00022801"/>
    </source>
</evidence>
<dbReference type="EMBL" id="NTGA01000007">
    <property type="protein sequence ID" value="PAY24241.1"/>
    <property type="molecule type" value="Genomic_DNA"/>
</dbReference>
<dbReference type="GO" id="GO:0016462">
    <property type="term" value="F:pyrophosphatase activity"/>
    <property type="evidence" value="ECO:0007669"/>
    <property type="project" value="TreeGrafter"/>
</dbReference>
<evidence type="ECO:0000259" key="3">
    <source>
        <dbReference type="Pfam" id="PF02541"/>
    </source>
</evidence>
<dbReference type="Proteomes" id="UP000218810">
    <property type="component" value="Unassembled WGS sequence"/>
</dbReference>
<accession>A0A2A2WSW1</accession>
<keyword evidence="2" id="KW-0378">Hydrolase</keyword>
<dbReference type="Pfam" id="PF02541">
    <property type="entry name" value="Ppx-GppA"/>
    <property type="match status" value="1"/>
</dbReference>
<organism evidence="4 5">
    <name type="scientific">Dietzia natronolimnaea</name>
    <dbReference type="NCBI Taxonomy" id="161920"/>
    <lineage>
        <taxon>Bacteria</taxon>
        <taxon>Bacillati</taxon>
        <taxon>Actinomycetota</taxon>
        <taxon>Actinomycetes</taxon>
        <taxon>Mycobacteriales</taxon>
        <taxon>Dietziaceae</taxon>
        <taxon>Dietzia</taxon>
    </lineage>
</organism>
<dbReference type="InterPro" id="IPR043129">
    <property type="entry name" value="ATPase_NBD"/>
</dbReference>
<comment type="similarity">
    <text evidence="1">Belongs to the GppA/Ppx family.</text>
</comment>
<gene>
    <name evidence="4" type="ORF">CEY15_04435</name>
</gene>
<name>A0A2A2WSW1_9ACTN</name>
<feature type="domain" description="Ppx/GppA phosphatase N-terminal" evidence="3">
    <location>
        <begin position="17"/>
        <end position="306"/>
    </location>
</feature>
<dbReference type="RefSeq" id="WP_042330006.1">
    <property type="nucleotide sequence ID" value="NZ_NTGA01000007.1"/>
</dbReference>
<keyword evidence="5" id="KW-1185">Reference proteome</keyword>
<dbReference type="OrthoDB" id="9793035at2"/>
<dbReference type="InterPro" id="IPR050273">
    <property type="entry name" value="GppA/Ppx_hydrolase"/>
</dbReference>
<dbReference type="Gene3D" id="3.30.420.150">
    <property type="entry name" value="Exopolyphosphatase. Domain 2"/>
    <property type="match status" value="1"/>
</dbReference>
<dbReference type="InterPro" id="IPR003695">
    <property type="entry name" value="Ppx_GppA_N"/>
</dbReference>